<comment type="caution">
    <text evidence="3">The sequence shown here is derived from an EMBL/GenBank/DDBJ whole genome shotgun (WGS) entry which is preliminary data.</text>
</comment>
<dbReference type="InterPro" id="IPR004370">
    <property type="entry name" value="4-OT-like_dom"/>
</dbReference>
<evidence type="ECO:0000259" key="2">
    <source>
        <dbReference type="Pfam" id="PF01361"/>
    </source>
</evidence>
<dbReference type="NCBIfam" id="NF002571">
    <property type="entry name" value="PRK02220.1"/>
    <property type="match status" value="1"/>
</dbReference>
<evidence type="ECO:0000313" key="3">
    <source>
        <dbReference type="EMBL" id="MBV7389926.1"/>
    </source>
</evidence>
<dbReference type="Pfam" id="PF01361">
    <property type="entry name" value="Tautomerase"/>
    <property type="match status" value="1"/>
</dbReference>
<dbReference type="InterPro" id="IPR018191">
    <property type="entry name" value="4-OT"/>
</dbReference>
<evidence type="ECO:0000256" key="1">
    <source>
        <dbReference type="RuleBase" id="RU362032"/>
    </source>
</evidence>
<comment type="similarity">
    <text evidence="1">Belongs to the 4-oxalocrotonate tautomerase family.</text>
</comment>
<reference evidence="3 4" key="1">
    <citation type="submission" date="2021-06" db="EMBL/GenBank/DDBJ databases">
        <title>Enterococcus alishanensis sp. nov., a novel lactic acid bacterium isolated from fresh coffee beans.</title>
        <authorList>
            <person name="Chen Y.-S."/>
        </authorList>
    </citation>
    <scope>NUCLEOTIDE SEQUENCE [LARGE SCALE GENOMIC DNA]</scope>
    <source>
        <strain evidence="3 4">ALS3</strain>
    </source>
</reference>
<organism evidence="3 4">
    <name type="scientific">Enterococcus alishanensis</name>
    <dbReference type="NCBI Taxonomy" id="1303817"/>
    <lineage>
        <taxon>Bacteria</taxon>
        <taxon>Bacillati</taxon>
        <taxon>Bacillota</taxon>
        <taxon>Bacilli</taxon>
        <taxon>Lactobacillales</taxon>
        <taxon>Enterococcaceae</taxon>
        <taxon>Enterococcus</taxon>
    </lineage>
</organism>
<dbReference type="RefSeq" id="WP_218324985.1">
    <property type="nucleotide sequence ID" value="NZ_JAHUZB010000002.1"/>
</dbReference>
<accession>A0ABS6TAI5</accession>
<dbReference type="PANTHER" id="PTHR35530">
    <property type="entry name" value="TAUTOMERASE-RELATED"/>
    <property type="match status" value="1"/>
</dbReference>
<evidence type="ECO:0000313" key="4">
    <source>
        <dbReference type="Proteomes" id="UP000774130"/>
    </source>
</evidence>
<keyword evidence="4" id="KW-1185">Reference proteome</keyword>
<dbReference type="Proteomes" id="UP000774130">
    <property type="component" value="Unassembled WGS sequence"/>
</dbReference>
<dbReference type="EMBL" id="JAHUZB010000002">
    <property type="protein sequence ID" value="MBV7389926.1"/>
    <property type="molecule type" value="Genomic_DNA"/>
</dbReference>
<feature type="domain" description="4-oxalocrotonate tautomerase-like" evidence="2">
    <location>
        <begin position="2"/>
        <end position="57"/>
    </location>
</feature>
<proteinExistence type="inferred from homology"/>
<dbReference type="PANTHER" id="PTHR35530:SF1">
    <property type="entry name" value="2-HYDROXYMUCONATE TAUTOMERASE"/>
    <property type="match status" value="1"/>
</dbReference>
<protein>
    <recommendedName>
        <fullName evidence="1">Tautomerase</fullName>
        <ecNumber evidence="1">5.3.2.-</ecNumber>
    </recommendedName>
</protein>
<dbReference type="GO" id="GO:0016853">
    <property type="term" value="F:isomerase activity"/>
    <property type="evidence" value="ECO:0007669"/>
    <property type="project" value="UniProtKB-KW"/>
</dbReference>
<dbReference type="EC" id="5.3.2.-" evidence="1"/>
<keyword evidence="1 3" id="KW-0413">Isomerase</keyword>
<dbReference type="NCBIfam" id="TIGR00013">
    <property type="entry name" value="taut"/>
    <property type="match status" value="1"/>
</dbReference>
<name>A0ABS6TAI5_9ENTE</name>
<sequence>MPFVHIELVEGRTQEQLTKMMEDVTEAISKNVGAPKEAVHVIITELAKDRLAQAGEWKK</sequence>
<gene>
    <name evidence="3" type="ORF">KUA55_04480</name>
</gene>